<name>A0AAJ0HS64_9PEZI</name>
<dbReference type="SUPFAM" id="SSF49879">
    <property type="entry name" value="SMAD/FHA domain"/>
    <property type="match status" value="1"/>
</dbReference>
<feature type="compositionally biased region" description="Basic and acidic residues" evidence="3">
    <location>
        <begin position="639"/>
        <end position="659"/>
    </location>
</feature>
<evidence type="ECO:0000259" key="5">
    <source>
        <dbReference type="PROSITE" id="PS50039"/>
    </source>
</evidence>
<evidence type="ECO:0000313" key="6">
    <source>
        <dbReference type="EMBL" id="KAK3360193.1"/>
    </source>
</evidence>
<feature type="region of interest" description="Disordered" evidence="3">
    <location>
        <begin position="853"/>
        <end position="892"/>
    </location>
</feature>
<feature type="compositionally biased region" description="Acidic residues" evidence="3">
    <location>
        <begin position="938"/>
        <end position="962"/>
    </location>
</feature>
<dbReference type="GO" id="GO:0006357">
    <property type="term" value="P:regulation of transcription by RNA polymerase II"/>
    <property type="evidence" value="ECO:0007669"/>
    <property type="project" value="UniProtKB-ARBA"/>
</dbReference>
<feature type="transmembrane region" description="Helical" evidence="4">
    <location>
        <begin position="50"/>
        <end position="74"/>
    </location>
</feature>
<feature type="region of interest" description="Disordered" evidence="3">
    <location>
        <begin position="639"/>
        <end position="734"/>
    </location>
</feature>
<dbReference type="InterPro" id="IPR008984">
    <property type="entry name" value="SMAD_FHA_dom_sf"/>
</dbReference>
<dbReference type="EMBL" id="JAUIQD010000002">
    <property type="protein sequence ID" value="KAK3360193.1"/>
    <property type="molecule type" value="Genomic_DNA"/>
</dbReference>
<dbReference type="InterPro" id="IPR031563">
    <property type="entry name" value="MOT1/MOT2"/>
</dbReference>
<feature type="compositionally biased region" description="Basic and acidic residues" evidence="3">
    <location>
        <begin position="1066"/>
        <end position="1100"/>
    </location>
</feature>
<feature type="compositionally biased region" description="Basic and acidic residues" evidence="3">
    <location>
        <begin position="1047"/>
        <end position="1057"/>
    </location>
</feature>
<dbReference type="PROSITE" id="PS50039">
    <property type="entry name" value="FORK_HEAD_3"/>
    <property type="match status" value="1"/>
</dbReference>
<dbReference type="InterPro" id="IPR036390">
    <property type="entry name" value="WH_DNA-bd_sf"/>
</dbReference>
<dbReference type="GO" id="GO:0015098">
    <property type="term" value="F:molybdate ion transmembrane transporter activity"/>
    <property type="evidence" value="ECO:0007669"/>
    <property type="project" value="InterPro"/>
</dbReference>
<dbReference type="PRINTS" id="PR00053">
    <property type="entry name" value="FORKHEAD"/>
</dbReference>
<evidence type="ECO:0000313" key="7">
    <source>
        <dbReference type="Proteomes" id="UP001275084"/>
    </source>
</evidence>
<feature type="compositionally biased region" description="Polar residues" evidence="3">
    <location>
        <begin position="1307"/>
        <end position="1316"/>
    </location>
</feature>
<evidence type="ECO:0000256" key="4">
    <source>
        <dbReference type="SAM" id="Phobius"/>
    </source>
</evidence>
<accession>A0AAJ0HS64</accession>
<dbReference type="Pfam" id="PF00498">
    <property type="entry name" value="FHA"/>
    <property type="match status" value="1"/>
</dbReference>
<feature type="compositionally biased region" description="Basic residues" evidence="3">
    <location>
        <begin position="1037"/>
        <end position="1046"/>
    </location>
</feature>
<feature type="compositionally biased region" description="Basic and acidic residues" evidence="3">
    <location>
        <begin position="864"/>
        <end position="892"/>
    </location>
</feature>
<evidence type="ECO:0000256" key="2">
    <source>
        <dbReference type="PROSITE-ProRule" id="PRU00089"/>
    </source>
</evidence>
<feature type="region of interest" description="Disordered" evidence="3">
    <location>
        <begin position="389"/>
        <end position="499"/>
    </location>
</feature>
<dbReference type="GO" id="GO:0003700">
    <property type="term" value="F:DNA-binding transcription factor activity"/>
    <property type="evidence" value="ECO:0007669"/>
    <property type="project" value="InterPro"/>
</dbReference>
<feature type="transmembrane region" description="Helical" evidence="4">
    <location>
        <begin position="21"/>
        <end position="44"/>
    </location>
</feature>
<comment type="caution">
    <text evidence="6">The sequence shown here is derived from an EMBL/GenBank/DDBJ whole genome shotgun (WGS) entry which is preliminary data.</text>
</comment>
<feature type="transmembrane region" description="Helical" evidence="4">
    <location>
        <begin position="95"/>
        <end position="114"/>
    </location>
</feature>
<reference evidence="6" key="1">
    <citation type="journal article" date="2023" name="Mol. Phylogenet. Evol.">
        <title>Genome-scale phylogeny and comparative genomics of the fungal order Sordariales.</title>
        <authorList>
            <person name="Hensen N."/>
            <person name="Bonometti L."/>
            <person name="Westerberg I."/>
            <person name="Brannstrom I.O."/>
            <person name="Guillou S."/>
            <person name="Cros-Aarteil S."/>
            <person name="Calhoun S."/>
            <person name="Haridas S."/>
            <person name="Kuo A."/>
            <person name="Mondo S."/>
            <person name="Pangilinan J."/>
            <person name="Riley R."/>
            <person name="LaButti K."/>
            <person name="Andreopoulos B."/>
            <person name="Lipzen A."/>
            <person name="Chen C."/>
            <person name="Yan M."/>
            <person name="Daum C."/>
            <person name="Ng V."/>
            <person name="Clum A."/>
            <person name="Steindorff A."/>
            <person name="Ohm R.A."/>
            <person name="Martin F."/>
            <person name="Silar P."/>
            <person name="Natvig D.O."/>
            <person name="Lalanne C."/>
            <person name="Gautier V."/>
            <person name="Ament-Velasquez S.L."/>
            <person name="Kruys A."/>
            <person name="Hutchinson M.I."/>
            <person name="Powell A.J."/>
            <person name="Barry K."/>
            <person name="Miller A.N."/>
            <person name="Grigoriev I.V."/>
            <person name="Debuchy R."/>
            <person name="Gladieux P."/>
            <person name="Hiltunen Thoren M."/>
            <person name="Johannesson H."/>
        </authorList>
    </citation>
    <scope>NUCLEOTIDE SEQUENCE</scope>
    <source>
        <strain evidence="6">CBS 955.72</strain>
    </source>
</reference>
<feature type="compositionally biased region" description="Basic and acidic residues" evidence="3">
    <location>
        <begin position="963"/>
        <end position="979"/>
    </location>
</feature>
<feature type="DNA-binding region" description="Fork-head" evidence="2">
    <location>
        <begin position="1107"/>
        <end position="1180"/>
    </location>
</feature>
<evidence type="ECO:0000256" key="1">
    <source>
        <dbReference type="ARBA" id="ARBA00023125"/>
    </source>
</evidence>
<gene>
    <name evidence="6" type="ORF">B0T25DRAFT_565122</name>
</gene>
<keyword evidence="4" id="KW-0472">Membrane</keyword>
<keyword evidence="2" id="KW-0539">Nucleus</keyword>
<sequence length="1623" mass="174159">MALPDLRAINRRNLATLRRSPGAEISGALGDLGTLLPLMIALALKGCIDLPATLVITGLFNIATGAFFGIPLPVQPMKAIAAASIARHSVEIGGTLFAGVLVSLAVLILSLTGLVRRLNQHTPVAIIKGIQLGAGLQLVLSAGNSLLLELGWVSPALDNRLWALLTFTLLLLAQRLRGPHFPFALLVFAAGLLLAVLSILFLPSHRHGTHPPHLPHLAPWHPRLYTPLPAWRGLDTAVGMAVAQLPLTLLNSIVAVSALAADLFPEEGELTPSVTSLGLSVAAMNLVGCWFGVMPVCHGAGGLAAQHRFGARSGAAVIILGLAKVVLGVLFGTTLVDLLDAFPSGVLGVMLAAAGVELARAGVFLSGYQGEEGWTVLLMTAAGVLALRNEPSPGLPPDEGACPEQQAMSSSAQDGAGQSPAPPAFSPLTEPTSATEPIADPIAEPLDPENREPSPEPNVDRDGAAHPPAPTPSSANGFALAQSNGYQPQAPGADNTHMDMDMDQQQHHQLHANPQGTGFADRGIEMLYMNGGSLDYPNSMDMDLYQQQQQQHSTNILMTLARMSAVQQQAQMGMPPTVHPSQVSLPNSLLEANSHQLPNNNVHAVPHVESPLESFARVEFADSVFQMTTYAVIIGRDQRALEQARRDERRAEDYQRRTDQNASQGLPPPSPPRQERGKFSKSYVSEEGGMLGPESDGDESHRPAKRRKMSGNGGSASGESQPLPHQEAAAAELAAQDDKSLIVNRQYVSHTPGAAAVNLSALRPSPYHVPFIGIHSPGPNIASRTKAISREHLKIQFNSKAGVFEAIPLHKNGFFCEDVHYKDEKVVLKSGDRLQIKDVDFIFLINGVPRGKSGAEEYPDEDDMSARRYSEGGKEMSFEFESTHDQERRSTSVEEVQTARFKVAKVPEVVQVAPAAQGPEAIQLAQLAQVARAVREDSESELSDGGDDDDQDDEDDDNEVMETIERDAAEERRGIKPELDPGSLPEFPPMPPKKRGPGRPPKNGIMSKREERLRKKAAMELAKKSMPQPPPGEPPIKRKVGRPRKHPLPEDAPDRPEKRKYKPRKSREEGGDGSDGDRATKERRREKPKTPPLELRREDYSEAALQKPNKNYGVLIDEVLTAAPEGLTLKQIYKRIQMNYPFYYFTVDTKGWESSVRHNLIGNDAFKKNEETHLWSRVPGIDIDAGKKRKATSPDLQQRSVSQQAYGQQFQAPMAPHNNNNMFHSEHSSPPNHYQGAALQSTSYPAAHGQALPNQHPQHHIPPPQAAVATSQPPRPAYPTPAQAPVSAQTHGHGDAAVPRPPPQAGAQPTSYSSPYASKPLPATAAQPGATPHSMARQYAQPQNSPVAANGLSRVSSMSPHVGAQGGAPRTRPLAPAAPSALPLPPAVAPQLIKHVHNFKKTVAPQLEKRSAAWSAIANSAARRGLGLTARCLVPGDEVLEKIVLGVFESSKKTLGANQSLSAGLLQSILEFKGTMMKTLEGKLGGLKSECLILSAIDRVLGFAERSTMTGNEAEMNEYEKAEVVLIPAIKSMLLKHQKAAAAATASATPPAAKPATPTFACTSGTHGGCTHIYTYTYSCGSAQTFPGTGGSDGDCTLRYKCDHSGSCSHDRARTRPHNCPLV</sequence>
<dbReference type="PANTHER" id="PTHR31970:SF9">
    <property type="entry name" value="MOLYBDATE TRANSPORTER 2"/>
    <property type="match status" value="1"/>
</dbReference>
<dbReference type="SUPFAM" id="SSF46785">
    <property type="entry name" value="Winged helix' DNA-binding domain"/>
    <property type="match status" value="1"/>
</dbReference>
<keyword evidence="7" id="KW-1185">Reference proteome</keyword>
<feature type="transmembrane region" description="Helical" evidence="4">
    <location>
        <begin position="281"/>
        <end position="303"/>
    </location>
</feature>
<protein>
    <recommendedName>
        <fullName evidence="5">Fork-head domain-containing protein</fullName>
    </recommendedName>
</protein>
<dbReference type="Pfam" id="PF00250">
    <property type="entry name" value="Forkhead"/>
    <property type="match status" value="1"/>
</dbReference>
<keyword evidence="4" id="KW-1133">Transmembrane helix</keyword>
<feature type="region of interest" description="Disordered" evidence="3">
    <location>
        <begin position="935"/>
        <end position="1104"/>
    </location>
</feature>
<feature type="transmembrane region" description="Helical" evidence="4">
    <location>
        <begin position="315"/>
        <end position="335"/>
    </location>
</feature>
<comment type="subcellular location">
    <subcellularLocation>
        <location evidence="2">Nucleus</location>
    </subcellularLocation>
</comment>
<reference evidence="6" key="2">
    <citation type="submission" date="2023-06" db="EMBL/GenBank/DDBJ databases">
        <authorList>
            <consortium name="Lawrence Berkeley National Laboratory"/>
            <person name="Haridas S."/>
            <person name="Hensen N."/>
            <person name="Bonometti L."/>
            <person name="Westerberg I."/>
            <person name="Brannstrom I.O."/>
            <person name="Guillou S."/>
            <person name="Cros-Aarteil S."/>
            <person name="Calhoun S."/>
            <person name="Kuo A."/>
            <person name="Mondo S."/>
            <person name="Pangilinan J."/>
            <person name="Riley R."/>
            <person name="Labutti K."/>
            <person name="Andreopoulos B."/>
            <person name="Lipzen A."/>
            <person name="Chen C."/>
            <person name="Yanf M."/>
            <person name="Daum C."/>
            <person name="Ng V."/>
            <person name="Clum A."/>
            <person name="Steindorff A."/>
            <person name="Ohm R."/>
            <person name="Martin F."/>
            <person name="Silar P."/>
            <person name="Natvig D."/>
            <person name="Lalanne C."/>
            <person name="Gautier V."/>
            <person name="Ament-Velasquez S.L."/>
            <person name="Kruys A."/>
            <person name="Hutchinson M.I."/>
            <person name="Powell A.J."/>
            <person name="Barry K."/>
            <person name="Miller A.N."/>
            <person name="Grigoriev I.V."/>
            <person name="Debuchy R."/>
            <person name="Gladieux P."/>
            <person name="Thoren M.H."/>
            <person name="Johannesson H."/>
        </authorList>
    </citation>
    <scope>NUCLEOTIDE SEQUENCE</scope>
    <source>
        <strain evidence="6">CBS 955.72</strain>
    </source>
</reference>
<feature type="compositionally biased region" description="Basic and acidic residues" evidence="3">
    <location>
        <begin position="448"/>
        <end position="464"/>
    </location>
</feature>
<evidence type="ECO:0000256" key="3">
    <source>
        <dbReference type="SAM" id="MobiDB-lite"/>
    </source>
</evidence>
<feature type="compositionally biased region" description="Polar residues" evidence="3">
    <location>
        <begin position="1194"/>
        <end position="1244"/>
    </location>
</feature>
<feature type="compositionally biased region" description="Polar residues" evidence="3">
    <location>
        <begin position="1340"/>
        <end position="1359"/>
    </location>
</feature>
<feature type="transmembrane region" description="Helical" evidence="4">
    <location>
        <begin position="237"/>
        <end position="261"/>
    </location>
</feature>
<proteinExistence type="predicted"/>
<feature type="compositionally biased region" description="Low complexity" evidence="3">
    <location>
        <begin position="1368"/>
        <end position="1379"/>
    </location>
</feature>
<dbReference type="SMART" id="SM00339">
    <property type="entry name" value="FH"/>
    <property type="match status" value="1"/>
</dbReference>
<dbReference type="InterPro" id="IPR001766">
    <property type="entry name" value="Fork_head_dom"/>
</dbReference>
<dbReference type="PANTHER" id="PTHR31970">
    <property type="match status" value="1"/>
</dbReference>
<keyword evidence="1 2" id="KW-0238">DNA-binding</keyword>
<dbReference type="InterPro" id="IPR036388">
    <property type="entry name" value="WH-like_DNA-bd_sf"/>
</dbReference>
<keyword evidence="4" id="KW-0812">Transmembrane</keyword>
<dbReference type="Gene3D" id="1.10.10.10">
    <property type="entry name" value="Winged helix-like DNA-binding domain superfamily/Winged helix DNA-binding domain"/>
    <property type="match status" value="1"/>
</dbReference>
<dbReference type="GO" id="GO:0043565">
    <property type="term" value="F:sequence-specific DNA binding"/>
    <property type="evidence" value="ECO:0007669"/>
    <property type="project" value="InterPro"/>
</dbReference>
<organism evidence="6 7">
    <name type="scientific">Lasiosphaeria hispida</name>
    <dbReference type="NCBI Taxonomy" id="260671"/>
    <lineage>
        <taxon>Eukaryota</taxon>
        <taxon>Fungi</taxon>
        <taxon>Dikarya</taxon>
        <taxon>Ascomycota</taxon>
        <taxon>Pezizomycotina</taxon>
        <taxon>Sordariomycetes</taxon>
        <taxon>Sordariomycetidae</taxon>
        <taxon>Sordariales</taxon>
        <taxon>Lasiosphaeriaceae</taxon>
        <taxon>Lasiosphaeria</taxon>
    </lineage>
</organism>
<dbReference type="GO" id="GO:0005634">
    <property type="term" value="C:nucleus"/>
    <property type="evidence" value="ECO:0007669"/>
    <property type="project" value="UniProtKB-SubCell"/>
</dbReference>
<feature type="domain" description="Fork-head" evidence="5">
    <location>
        <begin position="1107"/>
        <end position="1180"/>
    </location>
</feature>
<feature type="region of interest" description="Disordered" evidence="3">
    <location>
        <begin position="1185"/>
        <end position="1379"/>
    </location>
</feature>
<feature type="compositionally biased region" description="Basic and acidic residues" evidence="3">
    <location>
        <begin position="1007"/>
        <end position="1023"/>
    </location>
</feature>
<dbReference type="InterPro" id="IPR000253">
    <property type="entry name" value="FHA_dom"/>
</dbReference>
<feature type="transmembrane region" description="Helical" evidence="4">
    <location>
        <begin position="183"/>
        <end position="202"/>
    </location>
</feature>
<dbReference type="Pfam" id="PF16983">
    <property type="entry name" value="MFS_MOT1"/>
    <property type="match status" value="2"/>
</dbReference>
<dbReference type="Proteomes" id="UP001275084">
    <property type="component" value="Unassembled WGS sequence"/>
</dbReference>